<dbReference type="GO" id="GO:0005737">
    <property type="term" value="C:cytoplasm"/>
    <property type="evidence" value="ECO:0007669"/>
    <property type="project" value="TreeGrafter"/>
</dbReference>
<keyword evidence="1" id="KW-1133">Transmembrane helix</keyword>
<organism evidence="2">
    <name type="scientific">Candidatus Kentrum sp. FW</name>
    <dbReference type="NCBI Taxonomy" id="2126338"/>
    <lineage>
        <taxon>Bacteria</taxon>
        <taxon>Pseudomonadati</taxon>
        <taxon>Pseudomonadota</taxon>
        <taxon>Gammaproteobacteria</taxon>
        <taxon>Candidatus Kentrum</taxon>
    </lineage>
</organism>
<keyword evidence="2" id="KW-0645">Protease</keyword>
<dbReference type="AlphaFoldDB" id="A0A450U0Y8"/>
<feature type="transmembrane region" description="Helical" evidence="1">
    <location>
        <begin position="400"/>
        <end position="419"/>
    </location>
</feature>
<proteinExistence type="predicted"/>
<sequence>MFSVPSVDKVSFIDSVLTCDLIPGTVTLPLLRDELALYPGAPASDGSPTWVIHDPPRNRFFRIGWGTFEIISRWALGDSSAIVRHVRNETTLTISDEDIAATSRFLVANQLVRVPGPGESAQFLEIVARMKRSWFSWLLHNYLFFKIPLIRPDRFLSNTVNGLSWIWSRTFVVITGMAFLSGLGLVARQWDIFTATFIDTLTWDGFLHYALALVIAKILHEFAHAYTAKHFGCHVPTMGIAFLVLWPIPYTDATETWKLPARRQRMIVGAAGMMAEMSLAAYATLAWSFLPAGGMREAAFILATVAWISSLAINLLPFLRFDGYYLLSDWLEIPNLHQQSFAWGQWWLREVLFGLGEAPPGHLPPRRARFLVAFAFLVWIYRFFLFLGIALLVYHFFIKIVGIALLIVEIGWFILRPIAWELKAWFARRKAISRTRRTLVSMGLLGLLMALGSIPWYGRVTVPALLQAREQAALYTTSPSRIMAMAVTENQLVTEREILFSLVNPDLEYRLKQVGNRIDILHYELKSTSFAESFRQRNQTILAELGKTKAERAGLEKELSRLAISSPFPTGRIKDLDPHLTPGQWVGAGHRLATILKTDTQGRHDVVIIAYVDENMVHRIAPGANCRFYARALAQDGIRCVVSLVEKTAPNILPEPAFASVFGGRIKVRVVDGQLIPERAHYRVRIVVPEIESPPHAQVRGQVSIQANRESFLAEFWRFAVAVLIRESGM</sequence>
<dbReference type="PANTHER" id="PTHR13325:SF3">
    <property type="entry name" value="MEMBRANE-BOUND TRANSCRIPTION FACTOR SITE-2 PROTEASE"/>
    <property type="match status" value="1"/>
</dbReference>
<protein>
    <submittedName>
        <fullName evidence="2">Putative peptide zinc metalloprotease protein</fullName>
    </submittedName>
</protein>
<keyword evidence="2" id="KW-0378">Hydrolase</keyword>
<feature type="transmembrane region" description="Helical" evidence="1">
    <location>
        <begin position="267"/>
        <end position="287"/>
    </location>
</feature>
<gene>
    <name evidence="2" type="ORF">BECKFW1821C_GA0114237_10936</name>
</gene>
<feature type="transmembrane region" description="Helical" evidence="1">
    <location>
        <begin position="299"/>
        <end position="319"/>
    </location>
</feature>
<accession>A0A450U0Y8</accession>
<dbReference type="GO" id="GO:0016020">
    <property type="term" value="C:membrane"/>
    <property type="evidence" value="ECO:0007669"/>
    <property type="project" value="InterPro"/>
</dbReference>
<feature type="transmembrane region" description="Helical" evidence="1">
    <location>
        <begin position="439"/>
        <end position="458"/>
    </location>
</feature>
<name>A0A450U0Y8_9GAMM</name>
<evidence type="ECO:0000313" key="2">
    <source>
        <dbReference type="EMBL" id="VFJ75905.1"/>
    </source>
</evidence>
<reference evidence="2" key="1">
    <citation type="submission" date="2019-02" db="EMBL/GenBank/DDBJ databases">
        <authorList>
            <person name="Gruber-Vodicka R. H."/>
            <person name="Seah K. B. B."/>
        </authorList>
    </citation>
    <scope>NUCLEOTIDE SEQUENCE</scope>
    <source>
        <strain evidence="2">BECK_BZ131</strain>
    </source>
</reference>
<dbReference type="InterPro" id="IPR001193">
    <property type="entry name" value="MBTPS2"/>
</dbReference>
<dbReference type="PANTHER" id="PTHR13325">
    <property type="entry name" value="PROTEASE M50 MEMBRANE-BOUND TRANSCRIPTION FACTOR SITE 2 PROTEASE"/>
    <property type="match status" value="1"/>
</dbReference>
<dbReference type="GO" id="GO:0004222">
    <property type="term" value="F:metalloendopeptidase activity"/>
    <property type="evidence" value="ECO:0007669"/>
    <property type="project" value="InterPro"/>
</dbReference>
<dbReference type="EMBL" id="CAADFE010000093">
    <property type="protein sequence ID" value="VFJ75905.1"/>
    <property type="molecule type" value="Genomic_DNA"/>
</dbReference>
<feature type="transmembrane region" description="Helical" evidence="1">
    <location>
        <begin position="166"/>
        <end position="187"/>
    </location>
</feature>
<evidence type="ECO:0000256" key="1">
    <source>
        <dbReference type="SAM" id="Phobius"/>
    </source>
</evidence>
<feature type="transmembrane region" description="Helical" evidence="1">
    <location>
        <begin position="370"/>
        <end position="394"/>
    </location>
</feature>
<feature type="transmembrane region" description="Helical" evidence="1">
    <location>
        <begin position="134"/>
        <end position="151"/>
    </location>
</feature>
<keyword evidence="2" id="KW-0482">Metalloprotease</keyword>
<dbReference type="CDD" id="cd05709">
    <property type="entry name" value="S2P-M50"/>
    <property type="match status" value="1"/>
</dbReference>
<keyword evidence="1" id="KW-0472">Membrane</keyword>
<keyword evidence="1" id="KW-0812">Transmembrane</keyword>
<dbReference type="GO" id="GO:0031293">
    <property type="term" value="P:membrane protein intracellular domain proteolysis"/>
    <property type="evidence" value="ECO:0007669"/>
    <property type="project" value="TreeGrafter"/>
</dbReference>